<dbReference type="Proteomes" id="UP000596742">
    <property type="component" value="Unassembled WGS sequence"/>
</dbReference>
<accession>A0A8B6CAJ0</accession>
<name>A0A8B6CAJ0_MYTGA</name>
<sequence length="201" mass="23011">MTGPLAVRSFPESKTSVRRGSDHKINSTRNAKSPNDDSRLPRKRERCTKLPRITRKSRIPVRIKGYVWNTFESEDKRKIDEDRRLLAPLSRIPVPKDRIRRPSDCIIPRLDPNEHLPKISHDSCSKREEQAKLPEANRNLGSPNLVSICEKGEKTLSRINIRTLAATVNTYPECNGKNKSSCINIRINSSHADTWKKGLLR</sequence>
<evidence type="ECO:0000313" key="2">
    <source>
        <dbReference type="EMBL" id="VDI01417.1"/>
    </source>
</evidence>
<proteinExistence type="predicted"/>
<gene>
    <name evidence="2" type="ORF">MGAL_10B029377</name>
</gene>
<feature type="region of interest" description="Disordered" evidence="1">
    <location>
        <begin position="1"/>
        <end position="48"/>
    </location>
</feature>
<dbReference type="EMBL" id="UYJE01001352">
    <property type="protein sequence ID" value="VDI01417.1"/>
    <property type="molecule type" value="Genomic_DNA"/>
</dbReference>
<keyword evidence="3" id="KW-1185">Reference proteome</keyword>
<protein>
    <submittedName>
        <fullName evidence="2">Uncharacterized protein</fullName>
    </submittedName>
</protein>
<organism evidence="2 3">
    <name type="scientific">Mytilus galloprovincialis</name>
    <name type="common">Mediterranean mussel</name>
    <dbReference type="NCBI Taxonomy" id="29158"/>
    <lineage>
        <taxon>Eukaryota</taxon>
        <taxon>Metazoa</taxon>
        <taxon>Spiralia</taxon>
        <taxon>Lophotrochozoa</taxon>
        <taxon>Mollusca</taxon>
        <taxon>Bivalvia</taxon>
        <taxon>Autobranchia</taxon>
        <taxon>Pteriomorphia</taxon>
        <taxon>Mytilida</taxon>
        <taxon>Mytiloidea</taxon>
        <taxon>Mytilidae</taxon>
        <taxon>Mytilinae</taxon>
        <taxon>Mytilus</taxon>
    </lineage>
</organism>
<dbReference type="AlphaFoldDB" id="A0A8B6CAJ0"/>
<evidence type="ECO:0000256" key="1">
    <source>
        <dbReference type="SAM" id="MobiDB-lite"/>
    </source>
</evidence>
<comment type="caution">
    <text evidence="2">The sequence shown here is derived from an EMBL/GenBank/DDBJ whole genome shotgun (WGS) entry which is preliminary data.</text>
</comment>
<reference evidence="2" key="1">
    <citation type="submission" date="2018-11" db="EMBL/GenBank/DDBJ databases">
        <authorList>
            <person name="Alioto T."/>
            <person name="Alioto T."/>
        </authorList>
    </citation>
    <scope>NUCLEOTIDE SEQUENCE</scope>
</reference>
<evidence type="ECO:0000313" key="3">
    <source>
        <dbReference type="Proteomes" id="UP000596742"/>
    </source>
</evidence>